<evidence type="ECO:0000256" key="6">
    <source>
        <dbReference type="SAM" id="MobiDB-lite"/>
    </source>
</evidence>
<evidence type="ECO:0000256" key="2">
    <source>
        <dbReference type="ARBA" id="ARBA00022692"/>
    </source>
</evidence>
<dbReference type="EMBL" id="ALBS01000256">
    <property type="protein sequence ID" value="EJT47381.1"/>
    <property type="molecule type" value="Genomic_DNA"/>
</dbReference>
<dbReference type="InterPro" id="IPR039163">
    <property type="entry name" value="EMC7"/>
</dbReference>
<dbReference type="PANTHER" id="PTHR13605">
    <property type="entry name" value="ER MEMBRANE PROTEIN COMPLEX SUBUNIT 7"/>
    <property type="match status" value="1"/>
</dbReference>
<dbReference type="KEGG" id="tasa:A1Q1_03852"/>
<keyword evidence="2" id="KW-0812">Transmembrane</keyword>
<keyword evidence="5" id="KW-0472">Membrane</keyword>
<protein>
    <recommendedName>
        <fullName evidence="7">ER membrane protein complex subunit 7 beta-sandwich domain-containing protein</fullName>
    </recommendedName>
</protein>
<evidence type="ECO:0000313" key="9">
    <source>
        <dbReference type="Proteomes" id="UP000002748"/>
    </source>
</evidence>
<reference evidence="8 9" key="1">
    <citation type="journal article" date="2012" name="Eukaryot. Cell">
        <title>Draft genome sequence of CBS 2479, the standard type strain of Trichosporon asahii.</title>
        <authorList>
            <person name="Yang R.Y."/>
            <person name="Li H.T."/>
            <person name="Zhu H."/>
            <person name="Zhou G.P."/>
            <person name="Wang M."/>
            <person name="Wang L."/>
        </authorList>
    </citation>
    <scope>NUCLEOTIDE SEQUENCE [LARGE SCALE GENOMIC DNA]</scope>
    <source>
        <strain evidence="9">ATCC 90039 / CBS 2479 / JCM 2466 / KCTC 7840 / NCYC 2677 / UAMH 7654</strain>
    </source>
</reference>
<dbReference type="OrthoDB" id="27095at2759"/>
<evidence type="ECO:0000256" key="4">
    <source>
        <dbReference type="ARBA" id="ARBA00022989"/>
    </source>
</evidence>
<proteinExistence type="predicted"/>
<accession>J5ST02</accession>
<dbReference type="GO" id="GO:0072546">
    <property type="term" value="C:EMC complex"/>
    <property type="evidence" value="ECO:0007669"/>
    <property type="project" value="TreeGrafter"/>
</dbReference>
<dbReference type="InterPro" id="IPR019008">
    <property type="entry name" value="Beta_sandwich_EMC7"/>
</dbReference>
<dbReference type="Proteomes" id="UP000002748">
    <property type="component" value="Unassembled WGS sequence"/>
</dbReference>
<feature type="region of interest" description="Disordered" evidence="6">
    <location>
        <begin position="179"/>
        <end position="208"/>
    </location>
</feature>
<sequence length="208" mass="21730">MGASRLSPGQHVVQAIVPGYDMSGVNEAALKAAKSAEIAQPQETDTKDGEQKKDGEEQPKPKATVHVQTYYPNRQALPTTSGSLAYPLQVTATQKEQYYTSAPSMQILGMLKSPMVLLMIGTTVMAVLLPRITASLENDPEMAKDLAEARKKVNSVISGDAGAQSGPALQADLRLANHLMADSPKPGSPAPGSSGRGGNAGVADLYAS</sequence>
<evidence type="ECO:0000256" key="5">
    <source>
        <dbReference type="ARBA" id="ARBA00023136"/>
    </source>
</evidence>
<keyword evidence="4" id="KW-1133">Transmembrane helix</keyword>
<feature type="compositionally biased region" description="Low complexity" evidence="6">
    <location>
        <begin position="181"/>
        <end position="193"/>
    </location>
</feature>
<dbReference type="Pfam" id="PF09430">
    <property type="entry name" value="EMC7_beta-sandw"/>
    <property type="match status" value="1"/>
</dbReference>
<dbReference type="RefSeq" id="XP_014177752.1">
    <property type="nucleotide sequence ID" value="XM_014322277.1"/>
</dbReference>
<dbReference type="PANTHER" id="PTHR13605:SF4">
    <property type="entry name" value="ER MEMBRANE PROTEIN COMPLEX SUBUNIT 7"/>
    <property type="match status" value="1"/>
</dbReference>
<comment type="caution">
    <text evidence="8">The sequence shown here is derived from an EMBL/GenBank/DDBJ whole genome shotgun (WGS) entry which is preliminary data.</text>
</comment>
<feature type="compositionally biased region" description="Basic and acidic residues" evidence="6">
    <location>
        <begin position="44"/>
        <end position="60"/>
    </location>
</feature>
<dbReference type="AlphaFoldDB" id="J5ST02"/>
<feature type="domain" description="ER membrane protein complex subunit 7 beta-sandwich" evidence="7">
    <location>
        <begin position="70"/>
        <end position="118"/>
    </location>
</feature>
<evidence type="ECO:0000259" key="7">
    <source>
        <dbReference type="Pfam" id="PF09430"/>
    </source>
</evidence>
<comment type="subcellular location">
    <subcellularLocation>
        <location evidence="1">Membrane</location>
        <topology evidence="1">Single-pass membrane protein</topology>
    </subcellularLocation>
</comment>
<dbReference type="GeneID" id="25987365"/>
<name>J5ST02_TRIAS</name>
<keyword evidence="3" id="KW-0732">Signal</keyword>
<evidence type="ECO:0000313" key="8">
    <source>
        <dbReference type="EMBL" id="EJT47381.1"/>
    </source>
</evidence>
<dbReference type="VEuPathDB" id="FungiDB:A1Q1_03852"/>
<gene>
    <name evidence="8" type="ORF">A1Q1_03852</name>
</gene>
<evidence type="ECO:0000256" key="3">
    <source>
        <dbReference type="ARBA" id="ARBA00022729"/>
    </source>
</evidence>
<dbReference type="HOGENOM" id="CLU_1321726_0_0_1"/>
<evidence type="ECO:0000256" key="1">
    <source>
        <dbReference type="ARBA" id="ARBA00004167"/>
    </source>
</evidence>
<organism evidence="8 9">
    <name type="scientific">Trichosporon asahii var. asahii (strain ATCC 90039 / CBS 2479 / JCM 2466 / KCTC 7840 / NBRC 103889/ NCYC 2677 / UAMH 7654)</name>
    <name type="common">Yeast</name>
    <dbReference type="NCBI Taxonomy" id="1186058"/>
    <lineage>
        <taxon>Eukaryota</taxon>
        <taxon>Fungi</taxon>
        <taxon>Dikarya</taxon>
        <taxon>Basidiomycota</taxon>
        <taxon>Agaricomycotina</taxon>
        <taxon>Tremellomycetes</taxon>
        <taxon>Trichosporonales</taxon>
        <taxon>Trichosporonaceae</taxon>
        <taxon>Trichosporon</taxon>
    </lineage>
</organism>
<feature type="region of interest" description="Disordered" evidence="6">
    <location>
        <begin position="32"/>
        <end position="65"/>
    </location>
</feature>